<name>A0ABV8N203_9ACTN</name>
<dbReference type="EMBL" id="JBHSCF010000013">
    <property type="protein sequence ID" value="MFC4186197.1"/>
    <property type="molecule type" value="Genomic_DNA"/>
</dbReference>
<dbReference type="RefSeq" id="WP_200696243.1">
    <property type="nucleotide sequence ID" value="NZ_BAAAYA010000021.1"/>
</dbReference>
<protein>
    <recommendedName>
        <fullName evidence="4">Secreted protein</fullName>
    </recommendedName>
</protein>
<comment type="caution">
    <text evidence="2">The sequence shown here is derived from an EMBL/GenBank/DDBJ whole genome shotgun (WGS) entry which is preliminary data.</text>
</comment>
<keyword evidence="3" id="KW-1185">Reference proteome</keyword>
<reference evidence="3" key="1">
    <citation type="journal article" date="2019" name="Int. J. Syst. Evol. Microbiol.">
        <title>The Global Catalogue of Microorganisms (GCM) 10K type strain sequencing project: providing services to taxonomists for standard genome sequencing and annotation.</title>
        <authorList>
            <consortium name="The Broad Institute Genomics Platform"/>
            <consortium name="The Broad Institute Genome Sequencing Center for Infectious Disease"/>
            <person name="Wu L."/>
            <person name="Ma J."/>
        </authorList>
    </citation>
    <scope>NUCLEOTIDE SEQUENCE [LARGE SCALE GENOMIC DNA]</scope>
    <source>
        <strain evidence="3">CCM 3243</strain>
    </source>
</reference>
<evidence type="ECO:0000313" key="2">
    <source>
        <dbReference type="EMBL" id="MFC4186197.1"/>
    </source>
</evidence>
<organism evidence="2 3">
    <name type="scientific">Streptomyces flavovirens</name>
    <dbReference type="NCBI Taxonomy" id="52258"/>
    <lineage>
        <taxon>Bacteria</taxon>
        <taxon>Bacillati</taxon>
        <taxon>Actinomycetota</taxon>
        <taxon>Actinomycetes</taxon>
        <taxon>Kitasatosporales</taxon>
        <taxon>Streptomycetaceae</taxon>
        <taxon>Streptomyces</taxon>
    </lineage>
</organism>
<feature type="region of interest" description="Disordered" evidence="1">
    <location>
        <begin position="305"/>
        <end position="329"/>
    </location>
</feature>
<proteinExistence type="predicted"/>
<evidence type="ECO:0000256" key="1">
    <source>
        <dbReference type="SAM" id="MobiDB-lite"/>
    </source>
</evidence>
<sequence length="329" mass="34621">MPSTPPTRYRTRWLLLLLLAVCVAVGAGAYVLIGRTGRSADCTQLVADKRVQEALDTRPEPGMDCADLGDAILSVTGGDSAGPHTKAQAAAMKGILLAVADDVAERDGRSVPEGLRRPLGTALEGHAVEVYENLNALDFVYSNAAPPSAEIWEDEKGYHFGLPQKSLVSVIRAVSDDPAVYAGLRTALTAEGAARIAAMPKDATGASLTAVPAAFARVTGALDGIAERTAGDGESRTRWYTKAVGVLSGDEAAVPDPSVDLVGHLTGVWREQLRAAPEKAEAMNGQSEGFFTTWADFRKVPAAQREPTLQSCRSSAHATSQRALEDLGD</sequence>
<gene>
    <name evidence="2" type="ORF">ACFO3R_07335</name>
</gene>
<feature type="compositionally biased region" description="Polar residues" evidence="1">
    <location>
        <begin position="307"/>
        <end position="322"/>
    </location>
</feature>
<evidence type="ECO:0000313" key="3">
    <source>
        <dbReference type="Proteomes" id="UP001595871"/>
    </source>
</evidence>
<evidence type="ECO:0008006" key="4">
    <source>
        <dbReference type="Google" id="ProtNLM"/>
    </source>
</evidence>
<accession>A0ABV8N203</accession>
<dbReference type="Proteomes" id="UP001595871">
    <property type="component" value="Unassembled WGS sequence"/>
</dbReference>